<name>A0A2K9PW87_9FLAO</name>
<dbReference type="InterPro" id="IPR006015">
    <property type="entry name" value="Universal_stress_UspA"/>
</dbReference>
<dbReference type="RefSeq" id="WP_102757973.1">
    <property type="nucleotide sequence ID" value="NZ_CP025791.1"/>
</dbReference>
<reference evidence="3 4" key="1">
    <citation type="submission" date="2018-01" db="EMBL/GenBank/DDBJ databases">
        <title>Complete genome sequence of Flavivirga eckloniae ECD14 isolated from seaweed Ecklonia cava.</title>
        <authorList>
            <person name="Lee J.H."/>
            <person name="Baik K.S."/>
            <person name="Seong C.N."/>
        </authorList>
    </citation>
    <scope>NUCLEOTIDE SEQUENCE [LARGE SCALE GENOMIC DNA]</scope>
    <source>
        <strain evidence="3 4">ECD14</strain>
    </source>
</reference>
<protein>
    <submittedName>
        <fullName evidence="3">Universal stress protein</fullName>
    </submittedName>
</protein>
<dbReference type="EMBL" id="CP025791">
    <property type="protein sequence ID" value="AUP81331.1"/>
    <property type="molecule type" value="Genomic_DNA"/>
</dbReference>
<dbReference type="AlphaFoldDB" id="A0A2K9PW87"/>
<keyword evidence="4" id="KW-1185">Reference proteome</keyword>
<evidence type="ECO:0000313" key="4">
    <source>
        <dbReference type="Proteomes" id="UP000235826"/>
    </source>
</evidence>
<evidence type="ECO:0000259" key="2">
    <source>
        <dbReference type="Pfam" id="PF00582"/>
    </source>
</evidence>
<accession>A0A2K9PW87</accession>
<dbReference type="CDD" id="cd00293">
    <property type="entry name" value="USP-like"/>
    <property type="match status" value="1"/>
</dbReference>
<dbReference type="KEGG" id="fek:C1H87_22460"/>
<dbReference type="PANTHER" id="PTHR46268">
    <property type="entry name" value="STRESS RESPONSE PROTEIN NHAX"/>
    <property type="match status" value="1"/>
</dbReference>
<evidence type="ECO:0000256" key="1">
    <source>
        <dbReference type="ARBA" id="ARBA00008791"/>
    </source>
</evidence>
<sequence>MKNILLPTDFSENSWNAIRYALNFFENTTCDFYLLHVTRSNNLETGEMPYGLTPELTDTHYLKPAKKQLRQLLKQIAKQFSPRKNHRFYTLTDYNFFIDSIRKHIENKKIDMIVMGTKGASGLKEYIVGSNTGDVIKKVPCTTLVVPENTLYAAIKEVAFPTDFSLSYNINTLQPISEIVEETGAFLRIVHINRNGDDLNDDQQEYKGIIEDFFNDYSHSFHFLNNKKVEDAIQCFVESRDINMIVMVAKNLNYFQQILFHTRVEKISYHTDIPFLVLHE</sequence>
<dbReference type="Pfam" id="PF00582">
    <property type="entry name" value="Usp"/>
    <property type="match status" value="1"/>
</dbReference>
<proteinExistence type="inferred from homology"/>
<dbReference type="PRINTS" id="PR01438">
    <property type="entry name" value="UNVRSLSTRESS"/>
</dbReference>
<dbReference type="Gene3D" id="3.40.50.620">
    <property type="entry name" value="HUPs"/>
    <property type="match status" value="2"/>
</dbReference>
<organism evidence="3 4">
    <name type="scientific">Flavivirga eckloniae</name>
    <dbReference type="NCBI Taxonomy" id="1803846"/>
    <lineage>
        <taxon>Bacteria</taxon>
        <taxon>Pseudomonadati</taxon>
        <taxon>Bacteroidota</taxon>
        <taxon>Flavobacteriia</taxon>
        <taxon>Flavobacteriales</taxon>
        <taxon>Flavobacteriaceae</taxon>
        <taxon>Flavivirga</taxon>
    </lineage>
</organism>
<dbReference type="InterPro" id="IPR014729">
    <property type="entry name" value="Rossmann-like_a/b/a_fold"/>
</dbReference>
<comment type="similarity">
    <text evidence="1">Belongs to the universal stress protein A family.</text>
</comment>
<dbReference type="PANTHER" id="PTHR46268:SF6">
    <property type="entry name" value="UNIVERSAL STRESS PROTEIN UP12"/>
    <property type="match status" value="1"/>
</dbReference>
<gene>
    <name evidence="3" type="ORF">C1H87_22460</name>
</gene>
<dbReference type="SUPFAM" id="SSF52402">
    <property type="entry name" value="Adenine nucleotide alpha hydrolases-like"/>
    <property type="match status" value="2"/>
</dbReference>
<dbReference type="OrthoDB" id="9788959at2"/>
<evidence type="ECO:0000313" key="3">
    <source>
        <dbReference type="EMBL" id="AUP81331.1"/>
    </source>
</evidence>
<dbReference type="Proteomes" id="UP000235826">
    <property type="component" value="Chromosome"/>
</dbReference>
<dbReference type="InterPro" id="IPR006016">
    <property type="entry name" value="UspA"/>
</dbReference>
<feature type="domain" description="UspA" evidence="2">
    <location>
        <begin position="1"/>
        <end position="147"/>
    </location>
</feature>